<dbReference type="PANTHER" id="PTHR45845">
    <property type="entry name" value="RHO GUANINE NUCLEOTIDE EXCHANGE FACTOR-RELATED"/>
    <property type="match status" value="1"/>
</dbReference>
<gene>
    <name evidence="1" type="primary">PLEKHG4_1</name>
    <name evidence="1" type="ORF">EYF80_064571</name>
</gene>
<organism evidence="1 2">
    <name type="scientific">Liparis tanakae</name>
    <name type="common">Tanaka's snailfish</name>
    <dbReference type="NCBI Taxonomy" id="230148"/>
    <lineage>
        <taxon>Eukaryota</taxon>
        <taxon>Metazoa</taxon>
        <taxon>Chordata</taxon>
        <taxon>Craniata</taxon>
        <taxon>Vertebrata</taxon>
        <taxon>Euteleostomi</taxon>
        <taxon>Actinopterygii</taxon>
        <taxon>Neopterygii</taxon>
        <taxon>Teleostei</taxon>
        <taxon>Neoteleostei</taxon>
        <taxon>Acanthomorphata</taxon>
        <taxon>Eupercaria</taxon>
        <taxon>Perciformes</taxon>
        <taxon>Cottioidei</taxon>
        <taxon>Cottales</taxon>
        <taxon>Liparidae</taxon>
        <taxon>Liparis</taxon>
    </lineage>
</organism>
<name>A0A4Z2E971_9TELE</name>
<comment type="caution">
    <text evidence="1">The sequence shown here is derived from an EMBL/GenBank/DDBJ whole genome shotgun (WGS) entry which is preliminary data.</text>
</comment>
<dbReference type="OrthoDB" id="6152532at2759"/>
<dbReference type="InterPro" id="IPR011993">
    <property type="entry name" value="PH-like_dom_sf"/>
</dbReference>
<evidence type="ECO:0000313" key="1">
    <source>
        <dbReference type="EMBL" id="TNN25301.1"/>
    </source>
</evidence>
<dbReference type="Proteomes" id="UP000314294">
    <property type="component" value="Unassembled WGS sequence"/>
</dbReference>
<sequence length="113" mass="12675">MGLTQSVGGEGLRFEVWVRQAPRTRDCVTLQAKDREDKAAWTRDVAHLLWTHAINNTGSELDSIYSLNDRGRPKEREEGSVSLSLCRGTPLVSSLLLSFLFSRSGRPGLRNEF</sequence>
<dbReference type="InterPro" id="IPR052231">
    <property type="entry name" value="Rho_GEF_signaling-related"/>
</dbReference>
<dbReference type="EMBL" id="SRLO01012908">
    <property type="protein sequence ID" value="TNN25301.1"/>
    <property type="molecule type" value="Genomic_DNA"/>
</dbReference>
<dbReference type="PANTHER" id="PTHR45845:SF4">
    <property type="entry name" value="PLECKSTRIN HOMOLOGY DOMAIN CONTAINING, FAMILY G (WITH RHOGEF DOMAIN) MEMBER 4"/>
    <property type="match status" value="1"/>
</dbReference>
<dbReference type="Gene3D" id="2.30.29.30">
    <property type="entry name" value="Pleckstrin-homology domain (PH domain)/Phosphotyrosine-binding domain (PTB)"/>
    <property type="match status" value="1"/>
</dbReference>
<accession>A0A4Z2E971</accession>
<reference evidence="1 2" key="1">
    <citation type="submission" date="2019-03" db="EMBL/GenBank/DDBJ databases">
        <title>First draft genome of Liparis tanakae, snailfish: a comprehensive survey of snailfish specific genes.</title>
        <authorList>
            <person name="Kim W."/>
            <person name="Song I."/>
            <person name="Jeong J.-H."/>
            <person name="Kim D."/>
            <person name="Kim S."/>
            <person name="Ryu S."/>
            <person name="Song J.Y."/>
            <person name="Lee S.K."/>
        </authorList>
    </citation>
    <scope>NUCLEOTIDE SEQUENCE [LARGE SCALE GENOMIC DNA]</scope>
    <source>
        <tissue evidence="1">Muscle</tissue>
    </source>
</reference>
<evidence type="ECO:0000313" key="2">
    <source>
        <dbReference type="Proteomes" id="UP000314294"/>
    </source>
</evidence>
<dbReference type="AlphaFoldDB" id="A0A4Z2E971"/>
<keyword evidence="2" id="KW-1185">Reference proteome</keyword>
<dbReference type="SUPFAM" id="SSF50729">
    <property type="entry name" value="PH domain-like"/>
    <property type="match status" value="1"/>
</dbReference>
<proteinExistence type="predicted"/>
<protein>
    <submittedName>
        <fullName evidence="1">Puratrophin-1</fullName>
    </submittedName>
</protein>